<name>A0A1I5TU91_9BACT</name>
<dbReference type="Pfam" id="PF14322">
    <property type="entry name" value="SusD-like_3"/>
    <property type="match status" value="1"/>
</dbReference>
<dbReference type="STRING" id="1079859.SAMN04515674_106208"/>
<dbReference type="InterPro" id="IPR033985">
    <property type="entry name" value="SusD-like_N"/>
</dbReference>
<evidence type="ECO:0000256" key="2">
    <source>
        <dbReference type="ARBA" id="ARBA00006275"/>
    </source>
</evidence>
<dbReference type="OrthoDB" id="636214at2"/>
<dbReference type="InterPro" id="IPR012944">
    <property type="entry name" value="SusD_RagB_dom"/>
</dbReference>
<reference evidence="8 9" key="1">
    <citation type="submission" date="2016-10" db="EMBL/GenBank/DDBJ databases">
        <authorList>
            <person name="de Groot N.N."/>
        </authorList>
    </citation>
    <scope>NUCLEOTIDE SEQUENCE [LARGE SCALE GENOMIC DNA]</scope>
    <source>
        <strain evidence="9">E92,LMG 26720,CCM 7988</strain>
    </source>
</reference>
<evidence type="ECO:0000259" key="6">
    <source>
        <dbReference type="Pfam" id="PF07980"/>
    </source>
</evidence>
<evidence type="ECO:0000313" key="9">
    <source>
        <dbReference type="Proteomes" id="UP000199306"/>
    </source>
</evidence>
<evidence type="ECO:0000256" key="4">
    <source>
        <dbReference type="ARBA" id="ARBA00023136"/>
    </source>
</evidence>
<feature type="domain" description="SusD-like N-terminal" evidence="7">
    <location>
        <begin position="23"/>
        <end position="220"/>
    </location>
</feature>
<keyword evidence="5" id="KW-0998">Cell outer membrane</keyword>
<keyword evidence="9" id="KW-1185">Reference proteome</keyword>
<dbReference type="GO" id="GO:0009279">
    <property type="term" value="C:cell outer membrane"/>
    <property type="evidence" value="ECO:0007669"/>
    <property type="project" value="UniProtKB-SubCell"/>
</dbReference>
<evidence type="ECO:0000256" key="3">
    <source>
        <dbReference type="ARBA" id="ARBA00022729"/>
    </source>
</evidence>
<dbReference type="CDD" id="cd08977">
    <property type="entry name" value="SusD"/>
    <property type="match status" value="1"/>
</dbReference>
<dbReference type="SUPFAM" id="SSF48452">
    <property type="entry name" value="TPR-like"/>
    <property type="match status" value="1"/>
</dbReference>
<dbReference type="Proteomes" id="UP000199306">
    <property type="component" value="Unassembled WGS sequence"/>
</dbReference>
<dbReference type="EMBL" id="FOXH01000006">
    <property type="protein sequence ID" value="SFP86642.1"/>
    <property type="molecule type" value="Genomic_DNA"/>
</dbReference>
<organism evidence="8 9">
    <name type="scientific">Pseudarcicella hirudinis</name>
    <dbReference type="NCBI Taxonomy" id="1079859"/>
    <lineage>
        <taxon>Bacteria</taxon>
        <taxon>Pseudomonadati</taxon>
        <taxon>Bacteroidota</taxon>
        <taxon>Cytophagia</taxon>
        <taxon>Cytophagales</taxon>
        <taxon>Flectobacillaceae</taxon>
        <taxon>Pseudarcicella</taxon>
    </lineage>
</organism>
<evidence type="ECO:0000259" key="7">
    <source>
        <dbReference type="Pfam" id="PF14322"/>
    </source>
</evidence>
<evidence type="ECO:0000256" key="5">
    <source>
        <dbReference type="ARBA" id="ARBA00023237"/>
    </source>
</evidence>
<dbReference type="Gene3D" id="1.25.40.390">
    <property type="match status" value="1"/>
</dbReference>
<dbReference type="AlphaFoldDB" id="A0A1I5TU91"/>
<comment type="similarity">
    <text evidence="2">Belongs to the SusD family.</text>
</comment>
<comment type="subcellular location">
    <subcellularLocation>
        <location evidence="1">Cell outer membrane</location>
    </subcellularLocation>
</comment>
<feature type="domain" description="RagB/SusD" evidence="6">
    <location>
        <begin position="259"/>
        <end position="481"/>
    </location>
</feature>
<keyword evidence="3" id="KW-0732">Signal</keyword>
<gene>
    <name evidence="8" type="ORF">SAMN04515674_106208</name>
</gene>
<accession>A0A1I5TU91</accession>
<dbReference type="Pfam" id="PF07980">
    <property type="entry name" value="SusD_RagB"/>
    <property type="match status" value="1"/>
</dbReference>
<evidence type="ECO:0000256" key="1">
    <source>
        <dbReference type="ARBA" id="ARBA00004442"/>
    </source>
</evidence>
<dbReference type="InterPro" id="IPR011990">
    <property type="entry name" value="TPR-like_helical_dom_sf"/>
</dbReference>
<dbReference type="PROSITE" id="PS51257">
    <property type="entry name" value="PROKAR_LIPOPROTEIN"/>
    <property type="match status" value="1"/>
</dbReference>
<proteinExistence type="inferred from homology"/>
<sequence>MKNMRKIYFLAAALIMTSCDKDFLEKQPLNVVTTDNFYKTSDDAIRAVNAAYKPLMYNGLGQFGLDRFGNYLAGDAVSSGDNADWAQVENLSVTADNGAIRSTWNAAYQGILRANLVLEKVPGITMDATLKKRVLAEASFLRAIYYHYLILLFGDVPLITRQQVNPSEFLVPRNAKEEVYQQIIKDLQSAEAGLPLSYGAADLGRVTQGAAKGFLAKVYLYRKQWPEAAAKAKEVVDSKVYSLFDRYFDNFELATENGKESIFEVQYASFLGGLGNQTNNYDAPRGSGFTLDGGYGYGSPTKFFVNSFAPNDPRLGYSIFRNGDVFQGITYSSSTSPTGYSPRKYVVGKGANIGKSDDPKNYILMRYADLLLIYAEALNESGKTTEAADPINIIHARKDVNIAPIQTGLTQDQMRTAIKQERNFELGLEGHRWFDLVRWGDAATYLKSIGKTNFRDGISELLPIPQAERDINPKLTQNKGY</sequence>
<protein>
    <submittedName>
        <fullName evidence="8">Starch-binding associating with outer membrane</fullName>
    </submittedName>
</protein>
<keyword evidence="4" id="KW-0472">Membrane</keyword>
<evidence type="ECO:0000313" key="8">
    <source>
        <dbReference type="EMBL" id="SFP86642.1"/>
    </source>
</evidence>